<dbReference type="InterPro" id="IPR054722">
    <property type="entry name" value="PolX-like_BBD"/>
</dbReference>
<dbReference type="Pfam" id="PF14223">
    <property type="entry name" value="Retrotran_gag_2"/>
    <property type="match status" value="1"/>
</dbReference>
<sequence length="294" mass="33935">MRAANPMTLQDVVSDDLNYEIWAHIMKTSLVEKGLWYVVKYGIPPDLSKIRELATKIQAQDLSIYRDYVAKDSKALQILQSSLPDSVFRKTLEVTTAKDLWDLLKEADVQAKLEKKLPEYQMLAIDVGHLTFDEDMWMVYTTTTNHLTPYVKYFTNLDRTYRAKIRSIIGSIIMSEGRGDVRIMTREGQKTIKNVLYVPGINRNVLSVPQMTRIGYRVVIDAGNLKCTVKDRTGRLFAESLWDNKRCFYMRLQSSFKCTASFWCGYSSDHNSQVLKSKPSTERTRPNRINAYTL</sequence>
<evidence type="ECO:0000313" key="2">
    <source>
        <dbReference type="EMBL" id="BAB01909.1"/>
    </source>
</evidence>
<proteinExistence type="predicted"/>
<reference key="2">
    <citation type="journal article" date="2000" name="Nature">
        <title>Sequence and analysis of chromosome 3 of the plant Arabidopsis thaliana.</title>
        <authorList>
            <consortium name="European Union Chromosome 3 Arabidopsis Sequencing Consortium"/>
            <consortium name="Institute for Genomic Research"/>
            <consortium name="Kazusa DNA Research Institute"/>
            <person name="Salanoubat M."/>
            <person name="Lemcke K."/>
            <person name="Rieger M."/>
            <person name="Ansorge W."/>
            <person name="Unseld M."/>
            <person name="Fartmann B."/>
            <person name="Valle G."/>
            <person name="Blocker H."/>
            <person name="Perez-Alonso M."/>
            <person name="Obermaier B."/>
            <person name="Delseny M."/>
            <person name="Boutry M."/>
            <person name="Grivell L.A."/>
            <person name="Mache R."/>
            <person name="Puigdomenech P."/>
            <person name="De Simone V."/>
            <person name="Choisne N."/>
            <person name="Artiguenave F."/>
            <person name="Robert C."/>
            <person name="Brottier P."/>
            <person name="Wincker P."/>
            <person name="Cattolico L."/>
            <person name="Weissenbach J."/>
            <person name="Saurin W."/>
            <person name="Quetier F."/>
            <person name="Schafer M."/>
            <person name="Muller-Auer S."/>
            <person name="Gabel C."/>
            <person name="Fuchs M."/>
            <person name="Benes V."/>
            <person name="Wurmbach E."/>
            <person name="Drzonek H."/>
            <person name="Erfle H."/>
            <person name="Jordan N."/>
            <person name="Bangert S."/>
            <person name="Wiedelmann R."/>
            <person name="Kranz H."/>
            <person name="Voss H."/>
            <person name="Holland R."/>
            <person name="Brandt P."/>
            <person name="Nyakatura G."/>
            <person name="Vezzi A."/>
            <person name="D'Angelo M."/>
            <person name="Pallavicini A."/>
            <person name="Toppo S."/>
            <person name="Simionati B."/>
            <person name="Conrad A."/>
            <person name="Hornischer K."/>
            <person name="Kauer G."/>
            <person name="Lohnert T.H."/>
            <person name="Nordsiek G."/>
            <person name="Reichelt J."/>
            <person name="Scharfe M."/>
            <person name="Schon O."/>
            <person name="Bargues M."/>
            <person name="Terol J."/>
            <person name="Climent J."/>
            <person name="Navarro P."/>
            <person name="Collado C."/>
            <person name="Perez-Perez A."/>
            <person name="Ottenwalder B."/>
            <person name="Duchemin D."/>
            <person name="Cooke R."/>
            <person name="Laudie M."/>
            <person name="Berger-Llauro C."/>
            <person name="Purnelle B."/>
            <person name="Masuy D."/>
            <person name="de Haan M."/>
            <person name="Maarse A.C."/>
            <person name="Alcaraz J.P."/>
            <person name="Cottet A."/>
            <person name="Casacuberta E."/>
            <person name="Monfort A."/>
            <person name="Argiriou A."/>
            <person name="flores M."/>
            <person name="Liguori R."/>
            <person name="Vitale D."/>
            <person name="Mannhaupt G."/>
            <person name="Haase D."/>
            <person name="Schoof H."/>
            <person name="Rudd S."/>
            <person name="Zaccaria P."/>
            <person name="Mewes H.W."/>
            <person name="Mayer K.F."/>
            <person name="Kaul S."/>
            <person name="Town C.D."/>
            <person name="Koo H.L."/>
            <person name="Tallon L.J."/>
            <person name="Jenkins J."/>
            <person name="Rooney T."/>
            <person name="Rizzo M."/>
            <person name="Walts A."/>
            <person name="Utterback T."/>
            <person name="Fujii C.Y."/>
            <person name="Shea T.P."/>
            <person name="Creasy T.H."/>
            <person name="Haas B."/>
            <person name="Maiti R."/>
            <person name="Wu D."/>
            <person name="Peterson J."/>
            <person name="Van Aken S."/>
            <person name="Pai G."/>
            <person name="Militscher J."/>
            <person name="Sellers P."/>
            <person name="Gill J.E."/>
            <person name="Feldblyum T.V."/>
            <person name="Preuss D."/>
            <person name="Lin X."/>
            <person name="Nierman W.C."/>
            <person name="Salzberg S.L."/>
            <person name="White O."/>
            <person name="Venter J.C."/>
            <person name="Fraser C.M."/>
            <person name="Kaneko T."/>
            <person name="Nakamura Y."/>
            <person name="Sato S."/>
            <person name="Kato T."/>
            <person name="Asamizu E."/>
            <person name="Sasamoto S."/>
            <person name="Kimura T."/>
            <person name="Idesawa K."/>
            <person name="Kawashima K."/>
            <person name="Kishida Y."/>
            <person name="Kiyokawa C."/>
            <person name="Kohara M."/>
            <person name="Matsumoto M."/>
            <person name="Matsuno A."/>
            <person name="Muraki A."/>
            <person name="Nakayama S."/>
            <person name="Nakazaki N."/>
            <person name="Shinpo S."/>
            <person name="Takeuchi C."/>
            <person name="Wada T."/>
            <person name="Watanabe A."/>
            <person name="Yamada M."/>
            <person name="Yasuda M."/>
            <person name="Tabata S."/>
        </authorList>
    </citation>
    <scope>NUCLEOTIDE SEQUENCE [LARGE SCALE GENOMIC DNA]</scope>
    <source>
        <strain>cv. Columbia</strain>
    </source>
</reference>
<reference evidence="2" key="1">
    <citation type="journal article" date="2000" name="DNA Res.">
        <title>Structural analysis of Arabidopsis thaliana chromosome 3. II. Sequence features of the 4,251,695 bp regions covered by 90 P1, TAC and BAC clones.</title>
        <authorList>
            <person name="Nakamura Y."/>
        </authorList>
    </citation>
    <scope>NUCLEOTIDE SEQUENCE [LARGE SCALE GENOMIC DNA]</scope>
</reference>
<name>Q9LIG4_ARATH</name>
<organism evidence="2">
    <name type="scientific">Arabidopsis thaliana</name>
    <name type="common">Mouse-ear cress</name>
    <dbReference type="NCBI Taxonomy" id="3702"/>
    <lineage>
        <taxon>Eukaryota</taxon>
        <taxon>Viridiplantae</taxon>
        <taxon>Streptophyta</taxon>
        <taxon>Embryophyta</taxon>
        <taxon>Tracheophyta</taxon>
        <taxon>Spermatophyta</taxon>
        <taxon>Magnoliopsida</taxon>
        <taxon>eudicotyledons</taxon>
        <taxon>Gunneridae</taxon>
        <taxon>Pentapetalae</taxon>
        <taxon>rosids</taxon>
        <taxon>malvids</taxon>
        <taxon>Brassicales</taxon>
        <taxon>Brassicaceae</taxon>
        <taxon>Camelineae</taxon>
        <taxon>Arabidopsis</taxon>
    </lineage>
</organism>
<dbReference type="AlphaFoldDB" id="Q9LIG4"/>
<accession>Q9LIG4</accession>
<feature type="domain" description="Retrovirus-related Pol polyprotein from transposon TNT 1-94-like beta-barrel" evidence="1">
    <location>
        <begin position="137"/>
        <end position="216"/>
    </location>
</feature>
<dbReference type="ExpressionAtlas" id="Q9LIG4">
    <property type="expression patterns" value="baseline and differential"/>
</dbReference>
<evidence type="ECO:0000259" key="1">
    <source>
        <dbReference type="Pfam" id="PF22936"/>
    </source>
</evidence>
<dbReference type="EMBL" id="AP001304">
    <property type="protein sequence ID" value="BAB01909.1"/>
    <property type="molecule type" value="Genomic_DNA"/>
</dbReference>
<dbReference type="Pfam" id="PF22936">
    <property type="entry name" value="Pol_BBD"/>
    <property type="match status" value="1"/>
</dbReference>
<protein>
    <recommendedName>
        <fullName evidence="1">Retrovirus-related Pol polyprotein from transposon TNT 1-94-like beta-barrel domain-containing protein</fullName>
    </recommendedName>
</protein>